<keyword evidence="3" id="KW-0862">Zinc</keyword>
<evidence type="ECO:0000313" key="7">
    <source>
        <dbReference type="Proteomes" id="UP000664132"/>
    </source>
</evidence>
<gene>
    <name evidence="6" type="ORF">IFR04_003748</name>
</gene>
<dbReference type="EMBL" id="JAFJYH010000039">
    <property type="protein sequence ID" value="KAG4423111.1"/>
    <property type="molecule type" value="Genomic_DNA"/>
</dbReference>
<comment type="similarity">
    <text evidence="1">Belongs to the Gfa family.</text>
</comment>
<keyword evidence="4" id="KW-0456">Lyase</keyword>
<sequence length="159" mass="17556">MALKQSVQESGKVPSEIQGSCLCGAVKFSVTGSPLMRLLCHCISCKKVSGSLFQANNYYSTSQFTISPLTAPQVIKTYIDKSPQSSRTVHRSFCADCGSRLWNATPDDFPDNLAIMAGVLDLADEEWKSWAPEREFFCKRKGNWMSDVGAAEEGRTLEM</sequence>
<dbReference type="GO" id="GO:0016846">
    <property type="term" value="F:carbon-sulfur lyase activity"/>
    <property type="evidence" value="ECO:0007669"/>
    <property type="project" value="InterPro"/>
</dbReference>
<evidence type="ECO:0000259" key="5">
    <source>
        <dbReference type="PROSITE" id="PS51891"/>
    </source>
</evidence>
<dbReference type="PANTHER" id="PTHR33337">
    <property type="entry name" value="GFA DOMAIN-CONTAINING PROTEIN"/>
    <property type="match status" value="1"/>
</dbReference>
<dbReference type="InterPro" id="IPR006913">
    <property type="entry name" value="CENP-V/GFA"/>
</dbReference>
<dbReference type="AlphaFoldDB" id="A0A8H8BT66"/>
<dbReference type="PROSITE" id="PS51891">
    <property type="entry name" value="CENP_V_GFA"/>
    <property type="match status" value="1"/>
</dbReference>
<keyword evidence="7" id="KW-1185">Reference proteome</keyword>
<dbReference type="PANTHER" id="PTHR33337:SF39">
    <property type="entry name" value="DUF636 DOMAIN PROTEIN (AFU_ORTHOLOGUE AFUA_6G11530)"/>
    <property type="match status" value="1"/>
</dbReference>
<keyword evidence="2" id="KW-0479">Metal-binding</keyword>
<evidence type="ECO:0000256" key="4">
    <source>
        <dbReference type="ARBA" id="ARBA00023239"/>
    </source>
</evidence>
<proteinExistence type="inferred from homology"/>
<evidence type="ECO:0000256" key="2">
    <source>
        <dbReference type="ARBA" id="ARBA00022723"/>
    </source>
</evidence>
<dbReference type="OrthoDB" id="406544at2759"/>
<protein>
    <recommendedName>
        <fullName evidence="5">CENP-V/GFA domain-containing protein</fullName>
    </recommendedName>
</protein>
<name>A0A8H8BT66_9HELO</name>
<organism evidence="6 7">
    <name type="scientific">Cadophora malorum</name>
    <dbReference type="NCBI Taxonomy" id="108018"/>
    <lineage>
        <taxon>Eukaryota</taxon>
        <taxon>Fungi</taxon>
        <taxon>Dikarya</taxon>
        <taxon>Ascomycota</taxon>
        <taxon>Pezizomycotina</taxon>
        <taxon>Leotiomycetes</taxon>
        <taxon>Helotiales</taxon>
        <taxon>Ploettnerulaceae</taxon>
        <taxon>Cadophora</taxon>
    </lineage>
</organism>
<dbReference type="Proteomes" id="UP000664132">
    <property type="component" value="Unassembled WGS sequence"/>
</dbReference>
<reference evidence="6" key="1">
    <citation type="submission" date="2021-02" db="EMBL/GenBank/DDBJ databases">
        <title>Genome sequence Cadophora malorum strain M34.</title>
        <authorList>
            <person name="Stefanovic E."/>
            <person name="Vu D."/>
            <person name="Scully C."/>
            <person name="Dijksterhuis J."/>
            <person name="Roader J."/>
            <person name="Houbraken J."/>
        </authorList>
    </citation>
    <scope>NUCLEOTIDE SEQUENCE</scope>
    <source>
        <strain evidence="6">M34</strain>
    </source>
</reference>
<feature type="domain" description="CENP-V/GFA" evidence="5">
    <location>
        <begin position="17"/>
        <end position="128"/>
    </location>
</feature>
<dbReference type="SUPFAM" id="SSF51316">
    <property type="entry name" value="Mss4-like"/>
    <property type="match status" value="1"/>
</dbReference>
<evidence type="ECO:0000256" key="3">
    <source>
        <dbReference type="ARBA" id="ARBA00022833"/>
    </source>
</evidence>
<dbReference type="GO" id="GO:0046872">
    <property type="term" value="F:metal ion binding"/>
    <property type="evidence" value="ECO:0007669"/>
    <property type="project" value="UniProtKB-KW"/>
</dbReference>
<dbReference type="Gene3D" id="3.90.1590.10">
    <property type="entry name" value="glutathione-dependent formaldehyde- activating enzyme (gfa)"/>
    <property type="match status" value="1"/>
</dbReference>
<dbReference type="InterPro" id="IPR011057">
    <property type="entry name" value="Mss4-like_sf"/>
</dbReference>
<dbReference type="Pfam" id="PF04828">
    <property type="entry name" value="GFA"/>
    <property type="match status" value="1"/>
</dbReference>
<comment type="caution">
    <text evidence="6">The sequence shown here is derived from an EMBL/GenBank/DDBJ whole genome shotgun (WGS) entry which is preliminary data.</text>
</comment>
<accession>A0A8H8BT66</accession>
<evidence type="ECO:0000256" key="1">
    <source>
        <dbReference type="ARBA" id="ARBA00005495"/>
    </source>
</evidence>
<evidence type="ECO:0000313" key="6">
    <source>
        <dbReference type="EMBL" id="KAG4423111.1"/>
    </source>
</evidence>